<dbReference type="EMBL" id="CP139957">
    <property type="protein sequence ID" value="WPX08247.1"/>
    <property type="molecule type" value="Genomic_DNA"/>
</dbReference>
<dbReference type="Proteomes" id="UP001322744">
    <property type="component" value="Chromosome"/>
</dbReference>
<reference evidence="1 2" key="1">
    <citation type="submission" date="2023-12" db="EMBL/GenBank/DDBJ databases">
        <authorList>
            <person name="Manesh M.J.H."/>
            <person name="Bing R.G."/>
            <person name="Willard D.J."/>
            <person name="Kelly R.M."/>
        </authorList>
    </citation>
    <scope>NUCLEOTIDE SEQUENCE [LARGE SCALE GENOMIC DNA]</scope>
    <source>
        <strain evidence="1 2">DSM 8977</strain>
    </source>
</reference>
<keyword evidence="2" id="KW-1185">Reference proteome</keyword>
<sequence>MIDFIIRPIKLQDATAINQIRRMDGVMENTLGIFSERVSSTEEFIKGLSENDRLLVAEVNENGEKRWSELYRASCQ</sequence>
<name>A0ABZ0TXS9_9FIRM</name>
<organism evidence="1 2">
    <name type="scientific">Anaerocellum danielii</name>
    <dbReference type="NCBI Taxonomy" id="1387557"/>
    <lineage>
        <taxon>Bacteria</taxon>
        <taxon>Bacillati</taxon>
        <taxon>Bacillota</taxon>
        <taxon>Bacillota incertae sedis</taxon>
        <taxon>Caldicellulosiruptorales</taxon>
        <taxon>Caldicellulosiruptoraceae</taxon>
        <taxon>Anaerocellum</taxon>
    </lineage>
</organism>
<evidence type="ECO:0000313" key="2">
    <source>
        <dbReference type="Proteomes" id="UP001322744"/>
    </source>
</evidence>
<gene>
    <name evidence="1" type="ORF">SOJ16_002114</name>
</gene>
<proteinExistence type="predicted"/>
<evidence type="ECO:0008006" key="3">
    <source>
        <dbReference type="Google" id="ProtNLM"/>
    </source>
</evidence>
<evidence type="ECO:0000313" key="1">
    <source>
        <dbReference type="EMBL" id="WPX08247.1"/>
    </source>
</evidence>
<accession>A0ABZ0TXS9</accession>
<protein>
    <recommendedName>
        <fullName evidence="3">N-acetyltransferase domain-containing protein</fullName>
    </recommendedName>
</protein>